<keyword evidence="3" id="KW-1185">Reference proteome</keyword>
<evidence type="ECO:0000256" key="1">
    <source>
        <dbReference type="SAM" id="MobiDB-lite"/>
    </source>
</evidence>
<dbReference type="Proteomes" id="UP001652625">
    <property type="component" value="Chromosome 09"/>
</dbReference>
<dbReference type="RefSeq" id="XP_065660714.1">
    <property type="nucleotide sequence ID" value="XM_065804642.1"/>
</dbReference>
<dbReference type="PANTHER" id="PTHR21567">
    <property type="entry name" value="CLASP"/>
    <property type="match status" value="1"/>
</dbReference>
<evidence type="ECO:0000313" key="3">
    <source>
        <dbReference type="Proteomes" id="UP001652625"/>
    </source>
</evidence>
<gene>
    <name evidence="4" type="primary">LOC100199212</name>
</gene>
<evidence type="ECO:0000313" key="4">
    <source>
        <dbReference type="RefSeq" id="XP_065660714.1"/>
    </source>
</evidence>
<dbReference type="PANTHER" id="PTHR21567:SF87">
    <property type="entry name" value="CRESCERIN-LIKE PROTEIN CHE-12"/>
    <property type="match status" value="1"/>
</dbReference>
<dbReference type="Gene3D" id="1.25.10.10">
    <property type="entry name" value="Leucine-rich Repeat Variant"/>
    <property type="match status" value="4"/>
</dbReference>
<organism evidence="3 4">
    <name type="scientific">Hydra vulgaris</name>
    <name type="common">Hydra</name>
    <name type="synonym">Hydra attenuata</name>
    <dbReference type="NCBI Taxonomy" id="6087"/>
    <lineage>
        <taxon>Eukaryota</taxon>
        <taxon>Metazoa</taxon>
        <taxon>Cnidaria</taxon>
        <taxon>Hydrozoa</taxon>
        <taxon>Hydroidolina</taxon>
        <taxon>Anthoathecata</taxon>
        <taxon>Aplanulata</taxon>
        <taxon>Hydridae</taxon>
        <taxon>Hydra</taxon>
    </lineage>
</organism>
<dbReference type="SMART" id="SM01349">
    <property type="entry name" value="TOG"/>
    <property type="match status" value="3"/>
</dbReference>
<protein>
    <submittedName>
        <fullName evidence="4">TOG array regulator of axonemal microtubules protein 1 isoform X2</fullName>
    </submittedName>
</protein>
<feature type="domain" description="TOG" evidence="2">
    <location>
        <begin position="1071"/>
        <end position="1311"/>
    </location>
</feature>
<reference evidence="4" key="1">
    <citation type="submission" date="2025-08" db="UniProtKB">
        <authorList>
            <consortium name="RefSeq"/>
        </authorList>
    </citation>
    <scope>IDENTIFICATION</scope>
</reference>
<feature type="compositionally biased region" description="Low complexity" evidence="1">
    <location>
        <begin position="1321"/>
        <end position="1330"/>
    </location>
</feature>
<accession>A0ABM4CG65</accession>
<evidence type="ECO:0000259" key="2">
    <source>
        <dbReference type="SMART" id="SM01349"/>
    </source>
</evidence>
<dbReference type="InterPro" id="IPR011989">
    <property type="entry name" value="ARM-like"/>
</dbReference>
<dbReference type="InterPro" id="IPR016024">
    <property type="entry name" value="ARM-type_fold"/>
</dbReference>
<dbReference type="Pfam" id="PF12348">
    <property type="entry name" value="CLASP_N"/>
    <property type="match status" value="1"/>
</dbReference>
<dbReference type="InterPro" id="IPR034085">
    <property type="entry name" value="TOG"/>
</dbReference>
<dbReference type="SUPFAM" id="SSF48371">
    <property type="entry name" value="ARM repeat"/>
    <property type="match status" value="2"/>
</dbReference>
<feature type="domain" description="TOG" evidence="2">
    <location>
        <begin position="1355"/>
        <end position="1569"/>
    </location>
</feature>
<proteinExistence type="predicted"/>
<feature type="region of interest" description="Disordered" evidence="1">
    <location>
        <begin position="1304"/>
        <end position="1333"/>
    </location>
</feature>
<name>A0ABM4CG65_HYDVU</name>
<sequence length="1587" mass="178363">MIPSVLEFERSHKFQGCNGFDTESKRVSFLEKVQESLKRTGGRLVYDKPLDLIYVLNQALYDELPHTRCIAMTILIDAIPLYGMELDNHLKLLFPGILDNLVNCNPPVKRCALQVLHLYFKRNADKSLIIDCLLRHGFTNSNKVLRNEVFLIVPALVRSGFNKKDLKELFVSVLKILPQIDVADSKLPVLLCLEHIKDSIGEEFTSFLTSLEKNLIDSYNNIMLKTSFSRKENIIGKRRLIAVNESPNFKESFHVENKLSCDLLFGFLPQTVMDKLNNRASLEDRSYACNEFIKHLSSAEVILVQSNAESLLEIISTILVESDLSVALPALSLLHRLITVIGHSVKEHLNILTNLMLKTMNDPRAVLRKLNLCIGLTVMHNLSPDVFLQNIIPHLFNKSARVREEIINMIIGGLLTFPASSFNLKQLPSQITFCLLDKKKRVRHACLECLAVLAHSLGSGHLKPLVLAVDNLESQYEGVLAAVQARLSRSLLPSINEEGLIQYALVIPSNVDKMVCHSPDVAWILSGTVVNNHNNYESQLHSNSSAIKSQLHKHNGIEDANLQFASQRSAVVRSAPLYQISNEVVDHKLSDLLTSKNLKQKQNEKNKSFENELDNDQAFLRSESNSSYFEIYKTKMKQIKAAGLQADINVLQNVLPMNNRSNFHSPEMLKNTLKIESYSRSFVTSPNFNISPVNCGVSLSPLGFLSTGRSNAHSDKQDHDQQIKIKPTLVRSASSKRNTSASLKKEDLLQVDDLAHTLPKCRSQLRRISGNMGSPFPLRPTIHRTPSGRMSGKYVFEIEHQSDSSNLENMKMLSISSPAISDNAFAQEMISEKDTIFDRNMKSPFIKTPKARIMKSPINSINNETDLTDRKYFKNSMDQSLKMQSTFQDSNTDNNNNTASFDTDDVNTQNFIKSLSVKKTRSKNHNLSKQDQKLHKKHKGKIEQQELRMQEEVRLWKESEEQRKEEDKKYILEDIKKSYVVKKVPKTKERIEVKDVADACMENLVEQIDLHRNVEKKDFSNNLNCLNTSLDSRDSSGFIAQIKSTSRKSLQLIENQLVTRDLPSCSPVEGKVDEPDTLQNDVSSITIALQLLKSSQEEWENKCEGIAMVRQLLRSHQDAVIGQFHLIVEAVLNEVKNLRSQVTRAALGCVAELIEYVPKMAESETEVILKGILQKAADTNQFIRQDVDTVMTNFVANINSVKAVSALIAFGTSHRNGQVRKICAKAMADIAEKIGYSRLLSIHKDILVVSAKLATDSQQDSRYHGRRILNCLLDCPDLDKHIVKDLPKANIIAVQEVIENLRQKGLGEPPTGSATSRVLQSSSGLSPTKSSKIRAEHISHEEDIARLTQRKKKTSLKELTEVGKAVDMDSLQKLESANWSERYSGLDDFYNLVSMNPTAVSAQVVKIFDKFSPRLCDSNSKVSLYALQILNQCIPILRNGISPAATILIENLKTLLASKNDTIFIAAKDCMVSLTKLVDNNALVLPLATAVQYSNSRNRAELTDLLNNIIPTVFARKPGTIHRVMLPVLWKLLAMPYSNESSPGHISMQEALVKFIHTLYDCIGVELKNEAATKEPVILQRIEELIG</sequence>
<feature type="region of interest" description="Disordered" evidence="1">
    <location>
        <begin position="919"/>
        <end position="941"/>
    </location>
</feature>
<dbReference type="InterPro" id="IPR024395">
    <property type="entry name" value="CLASP_N_dom"/>
</dbReference>
<feature type="domain" description="TOG" evidence="2">
    <location>
        <begin position="262"/>
        <end position="489"/>
    </location>
</feature>
<dbReference type="GeneID" id="100199212"/>